<dbReference type="PANTHER" id="PTHR11560">
    <property type="entry name" value="39S RIBOSOMAL PROTEIN L10, MITOCHONDRIAL"/>
    <property type="match status" value="1"/>
</dbReference>
<accession>X0S4Y8</accession>
<dbReference type="InterPro" id="IPR043141">
    <property type="entry name" value="Ribosomal_uL10-like_sf"/>
</dbReference>
<evidence type="ECO:0000256" key="1">
    <source>
        <dbReference type="ARBA" id="ARBA00008889"/>
    </source>
</evidence>
<reference evidence="3" key="1">
    <citation type="journal article" date="2014" name="Front. Microbiol.">
        <title>High frequency of phylogenetically diverse reductive dehalogenase-homologous genes in deep subseafloor sedimentary metagenomes.</title>
        <authorList>
            <person name="Kawai M."/>
            <person name="Futagami T."/>
            <person name="Toyoda A."/>
            <person name="Takaki Y."/>
            <person name="Nishi S."/>
            <person name="Hori S."/>
            <person name="Arai W."/>
            <person name="Tsubouchi T."/>
            <person name="Morono Y."/>
            <person name="Uchiyama I."/>
            <person name="Ito T."/>
            <person name="Fujiyama A."/>
            <person name="Inagaki F."/>
            <person name="Takami H."/>
        </authorList>
    </citation>
    <scope>NUCLEOTIDE SEQUENCE</scope>
    <source>
        <strain evidence="3">Expedition CK06-06</strain>
    </source>
</reference>
<dbReference type="AlphaFoldDB" id="X0S4Y8"/>
<name>X0S4Y8_9ZZZZ</name>
<feature type="region of interest" description="Disordered" evidence="2">
    <location>
        <begin position="155"/>
        <end position="205"/>
    </location>
</feature>
<dbReference type="InterPro" id="IPR047865">
    <property type="entry name" value="Ribosomal_uL10_bac_type"/>
</dbReference>
<feature type="compositionally biased region" description="Basic and acidic residues" evidence="2">
    <location>
        <begin position="155"/>
        <end position="193"/>
    </location>
</feature>
<dbReference type="EMBL" id="BARS01009136">
    <property type="protein sequence ID" value="GAF70311.1"/>
    <property type="molecule type" value="Genomic_DNA"/>
</dbReference>
<protein>
    <recommendedName>
        <fullName evidence="4">50S ribosomal protein L10</fullName>
    </recommendedName>
</protein>
<feature type="compositionally biased region" description="Low complexity" evidence="2">
    <location>
        <begin position="194"/>
        <end position="205"/>
    </location>
</feature>
<comment type="similarity">
    <text evidence="1">Belongs to the universal ribosomal protein uL10 family.</text>
</comment>
<comment type="caution">
    <text evidence="3">The sequence shown here is derived from an EMBL/GenBank/DDBJ whole genome shotgun (WGS) entry which is preliminary data.</text>
</comment>
<dbReference type="Gene3D" id="6.10.250.290">
    <property type="match status" value="1"/>
</dbReference>
<evidence type="ECO:0000313" key="3">
    <source>
        <dbReference type="EMBL" id="GAF70311.1"/>
    </source>
</evidence>
<organism evidence="3">
    <name type="scientific">marine sediment metagenome</name>
    <dbReference type="NCBI Taxonomy" id="412755"/>
    <lineage>
        <taxon>unclassified sequences</taxon>
        <taxon>metagenomes</taxon>
        <taxon>ecological metagenomes</taxon>
    </lineage>
</organism>
<dbReference type="Gene3D" id="3.30.70.1730">
    <property type="match status" value="1"/>
</dbReference>
<sequence length="205" mass="21888">ATEMHGLRRRLDSHSSKYLVIKNRIARSVLKSCLPTGRGTDLSKSVGLIDGSVGLTLGGVSPEDISKLLVNFIKSHESLVIRGGLFEEGLVSAGYIKELASLPTRDVLLATVVRALNAPITGLVNTLDQVIKKFVIVIDKVREKIAAREGAEKKTIEAKEGETTLSTEKKTIDNTEKKTADEIEKKTAEDADKSAPSAGAPGPSA</sequence>
<feature type="non-terminal residue" evidence="3">
    <location>
        <position position="1"/>
    </location>
</feature>
<evidence type="ECO:0008006" key="4">
    <source>
        <dbReference type="Google" id="ProtNLM"/>
    </source>
</evidence>
<dbReference type="SUPFAM" id="SSF160369">
    <property type="entry name" value="Ribosomal protein L10-like"/>
    <property type="match status" value="1"/>
</dbReference>
<evidence type="ECO:0000256" key="2">
    <source>
        <dbReference type="SAM" id="MobiDB-lite"/>
    </source>
</evidence>
<gene>
    <name evidence="3" type="ORF">S01H1_17239</name>
</gene>
<dbReference type="CDD" id="cd05797">
    <property type="entry name" value="Ribosomal_L10"/>
    <property type="match status" value="1"/>
</dbReference>
<proteinExistence type="inferred from homology"/>